<feature type="transmembrane region" description="Helical" evidence="5">
    <location>
        <begin position="219"/>
        <end position="242"/>
    </location>
</feature>
<sequence length="361" mass="43320">MFFGVYKIVWGSRVLYLWRREENIFASIFGQMEQKKDSSDKKVDDEERPGFDGVYTRSLINDNLNSVQYPKIKRIIKMFFTFTACFLILGLYFAAIIGLFFLQDIQIIQLIFQNGLKDFNYNFEEYETNYIIKKFMFSFISLTGPIFLISFLNQQIGLQCSFSGNCFKHAQYYFDEELNQNPYSRINQYIEYESLKEPYSVSADIYGTVNEYQEICIQFSLLSIFGIVFPIGFIIAFIWNVMELQTDKSKLMKYKQRPIPLKEFSLGSWMNVLELCSYLSIMSNSGLITYLSLVIGILFLKKNYFYLYFQRMIFHFQLYQLFQFQLYLILLLNFFKLLVFFINLQVFFFQYLFFFFNLSFW</sequence>
<evidence type="ECO:0000313" key="8">
    <source>
        <dbReference type="Proteomes" id="UP000008983"/>
    </source>
</evidence>
<feature type="transmembrane region" description="Helical" evidence="5">
    <location>
        <begin position="312"/>
        <end position="332"/>
    </location>
</feature>
<protein>
    <recommendedName>
        <fullName evidence="6">Anoctamin transmembrane domain-containing protein</fullName>
    </recommendedName>
</protein>
<keyword evidence="3 5" id="KW-1133">Transmembrane helix</keyword>
<keyword evidence="2 5" id="KW-0812">Transmembrane</keyword>
<dbReference type="PANTHER" id="PTHR12308">
    <property type="entry name" value="ANOCTAMIN"/>
    <property type="match status" value="1"/>
</dbReference>
<organism evidence="7 8">
    <name type="scientific">Ichthyophthirius multifiliis</name>
    <name type="common">White spot disease agent</name>
    <name type="synonym">Ich</name>
    <dbReference type="NCBI Taxonomy" id="5932"/>
    <lineage>
        <taxon>Eukaryota</taxon>
        <taxon>Sar</taxon>
        <taxon>Alveolata</taxon>
        <taxon>Ciliophora</taxon>
        <taxon>Intramacronucleata</taxon>
        <taxon>Oligohymenophorea</taxon>
        <taxon>Hymenostomatida</taxon>
        <taxon>Ophryoglenina</taxon>
        <taxon>Ichthyophthirius</taxon>
    </lineage>
</organism>
<feature type="transmembrane region" description="Helical" evidence="5">
    <location>
        <begin position="278"/>
        <end position="300"/>
    </location>
</feature>
<dbReference type="GeneID" id="14906611"/>
<dbReference type="Proteomes" id="UP000008983">
    <property type="component" value="Unassembled WGS sequence"/>
</dbReference>
<dbReference type="GO" id="GO:0016020">
    <property type="term" value="C:membrane"/>
    <property type="evidence" value="ECO:0007669"/>
    <property type="project" value="UniProtKB-SubCell"/>
</dbReference>
<proteinExistence type="predicted"/>
<dbReference type="OrthoDB" id="296386at2759"/>
<dbReference type="eggNOG" id="KOG2513">
    <property type="taxonomic scope" value="Eukaryota"/>
</dbReference>
<evidence type="ECO:0000256" key="5">
    <source>
        <dbReference type="SAM" id="Phobius"/>
    </source>
</evidence>
<accession>G0QWA4</accession>
<keyword evidence="4 5" id="KW-0472">Membrane</keyword>
<evidence type="ECO:0000256" key="2">
    <source>
        <dbReference type="ARBA" id="ARBA00022692"/>
    </source>
</evidence>
<dbReference type="InterPro" id="IPR049452">
    <property type="entry name" value="Anoctamin_TM"/>
</dbReference>
<name>G0QWA4_ICHMU</name>
<evidence type="ECO:0000256" key="4">
    <source>
        <dbReference type="ARBA" id="ARBA00023136"/>
    </source>
</evidence>
<evidence type="ECO:0000256" key="1">
    <source>
        <dbReference type="ARBA" id="ARBA00004141"/>
    </source>
</evidence>
<gene>
    <name evidence="7" type="ORF">IMG5_130500</name>
</gene>
<feature type="transmembrane region" description="Helical" evidence="5">
    <location>
        <begin position="135"/>
        <end position="152"/>
    </location>
</feature>
<dbReference type="AlphaFoldDB" id="G0QWA4"/>
<dbReference type="OMA" id="EGCTISC"/>
<evidence type="ECO:0000259" key="6">
    <source>
        <dbReference type="Pfam" id="PF04547"/>
    </source>
</evidence>
<dbReference type="PANTHER" id="PTHR12308:SF73">
    <property type="entry name" value="ANOCTAMIN"/>
    <property type="match status" value="1"/>
</dbReference>
<keyword evidence="8" id="KW-1185">Reference proteome</keyword>
<feature type="transmembrane region" description="Helical" evidence="5">
    <location>
        <begin position="79"/>
        <end position="102"/>
    </location>
</feature>
<dbReference type="Pfam" id="PF04547">
    <property type="entry name" value="Anoctamin"/>
    <property type="match status" value="2"/>
</dbReference>
<feature type="transmembrane region" description="Helical" evidence="5">
    <location>
        <begin position="338"/>
        <end position="360"/>
    </location>
</feature>
<evidence type="ECO:0000313" key="7">
    <source>
        <dbReference type="EMBL" id="EGR30499.1"/>
    </source>
</evidence>
<evidence type="ECO:0000256" key="3">
    <source>
        <dbReference type="ARBA" id="ARBA00022989"/>
    </source>
</evidence>
<feature type="domain" description="Anoctamin transmembrane" evidence="6">
    <location>
        <begin position="1"/>
        <end position="157"/>
    </location>
</feature>
<feature type="domain" description="Anoctamin transmembrane" evidence="6">
    <location>
        <begin position="181"/>
        <end position="338"/>
    </location>
</feature>
<comment type="subcellular location">
    <subcellularLocation>
        <location evidence="1">Membrane</location>
        <topology evidence="1">Multi-pass membrane protein</topology>
    </subcellularLocation>
</comment>
<dbReference type="EMBL" id="GL983985">
    <property type="protein sequence ID" value="EGR30499.1"/>
    <property type="molecule type" value="Genomic_DNA"/>
</dbReference>
<dbReference type="InterPro" id="IPR007632">
    <property type="entry name" value="Anoctamin"/>
</dbReference>
<dbReference type="GO" id="GO:0005254">
    <property type="term" value="F:chloride channel activity"/>
    <property type="evidence" value="ECO:0007669"/>
    <property type="project" value="TreeGrafter"/>
</dbReference>
<dbReference type="InParanoid" id="G0QWA4"/>
<reference evidence="7 8" key="1">
    <citation type="submission" date="2011-07" db="EMBL/GenBank/DDBJ databases">
        <authorList>
            <person name="Coyne R."/>
            <person name="Brami D."/>
            <person name="Johnson J."/>
            <person name="Hostetler J."/>
            <person name="Hannick L."/>
            <person name="Clark T."/>
            <person name="Cassidy-Hanley D."/>
            <person name="Inman J."/>
        </authorList>
    </citation>
    <scope>NUCLEOTIDE SEQUENCE [LARGE SCALE GENOMIC DNA]</scope>
    <source>
        <strain evidence="7 8">G5</strain>
    </source>
</reference>
<dbReference type="RefSeq" id="XP_004032086.1">
    <property type="nucleotide sequence ID" value="XM_004032038.1"/>
</dbReference>